<evidence type="ECO:0000256" key="7">
    <source>
        <dbReference type="ARBA" id="ARBA00022801"/>
    </source>
</evidence>
<dbReference type="Pfam" id="PF02130">
    <property type="entry name" value="YbeY"/>
    <property type="match status" value="1"/>
</dbReference>
<dbReference type="GO" id="GO:0004521">
    <property type="term" value="F:RNA endonuclease activity"/>
    <property type="evidence" value="ECO:0007669"/>
    <property type="project" value="UniProtKB-UniRule"/>
</dbReference>
<dbReference type="Proteomes" id="UP000321363">
    <property type="component" value="Unassembled WGS sequence"/>
</dbReference>
<name>A0A5C6VWR8_9BACI</name>
<keyword evidence="2 9" id="KW-0690">Ribosome biogenesis</keyword>
<dbReference type="EMBL" id="VOQF01000007">
    <property type="protein sequence ID" value="TXC89987.1"/>
    <property type="molecule type" value="Genomic_DNA"/>
</dbReference>
<evidence type="ECO:0000313" key="11">
    <source>
        <dbReference type="Proteomes" id="UP000321363"/>
    </source>
</evidence>
<keyword evidence="4 9" id="KW-0540">Nuclease</keyword>
<dbReference type="InterPro" id="IPR023091">
    <property type="entry name" value="MetalPrtase_cat_dom_sf_prd"/>
</dbReference>
<dbReference type="RefSeq" id="WP_146949058.1">
    <property type="nucleotide sequence ID" value="NZ_VOQF01000007.1"/>
</dbReference>
<keyword evidence="9" id="KW-0963">Cytoplasm</keyword>
<dbReference type="GO" id="GO:0006364">
    <property type="term" value="P:rRNA processing"/>
    <property type="evidence" value="ECO:0007669"/>
    <property type="project" value="UniProtKB-UniRule"/>
</dbReference>
<evidence type="ECO:0000313" key="10">
    <source>
        <dbReference type="EMBL" id="TXC89987.1"/>
    </source>
</evidence>
<proteinExistence type="inferred from homology"/>
<comment type="subcellular location">
    <subcellularLocation>
        <location evidence="9">Cytoplasm</location>
    </subcellularLocation>
</comment>
<keyword evidence="11" id="KW-1185">Reference proteome</keyword>
<dbReference type="EC" id="3.1.-.-" evidence="9"/>
<dbReference type="PROSITE" id="PS01306">
    <property type="entry name" value="UPF0054"/>
    <property type="match status" value="1"/>
</dbReference>
<evidence type="ECO:0000256" key="2">
    <source>
        <dbReference type="ARBA" id="ARBA00022517"/>
    </source>
</evidence>
<keyword evidence="3 9" id="KW-0698">rRNA processing</keyword>
<evidence type="ECO:0000256" key="6">
    <source>
        <dbReference type="ARBA" id="ARBA00022759"/>
    </source>
</evidence>
<comment type="function">
    <text evidence="9">Single strand-specific metallo-endoribonuclease involved in late-stage 70S ribosome quality control and in maturation of the 3' terminus of the 16S rRNA.</text>
</comment>
<accession>A0A5C6VWR8</accession>
<dbReference type="SUPFAM" id="SSF55486">
    <property type="entry name" value="Metalloproteases ('zincins'), catalytic domain"/>
    <property type="match status" value="1"/>
</dbReference>
<evidence type="ECO:0000256" key="1">
    <source>
        <dbReference type="ARBA" id="ARBA00010875"/>
    </source>
</evidence>
<keyword evidence="7 9" id="KW-0378">Hydrolase</keyword>
<dbReference type="HAMAP" id="MF_00009">
    <property type="entry name" value="Endoribonucl_YbeY"/>
    <property type="match status" value="1"/>
</dbReference>
<sequence length="160" mass="18449">MRLIIDSIDETSELTEEQVKTVEDLLQFAAETENVKHDAEVSVTFVTNERIQEVNREFRDKDQPTDVISFALEEMGEGELEIIGLDQPPMLGDIIISIQRAKEQAEEYGHSFIRELGFLACHGFLHLLGYDHMNEQDEKEMFTKQKDILNSYGLKRSQDL</sequence>
<protein>
    <recommendedName>
        <fullName evidence="9">Endoribonuclease YbeY</fullName>
        <ecNumber evidence="9">3.1.-.-</ecNumber>
    </recommendedName>
</protein>
<keyword evidence="8 9" id="KW-0862">Zinc</keyword>
<dbReference type="GO" id="GO:0004222">
    <property type="term" value="F:metalloendopeptidase activity"/>
    <property type="evidence" value="ECO:0007669"/>
    <property type="project" value="InterPro"/>
</dbReference>
<keyword evidence="5 9" id="KW-0479">Metal-binding</keyword>
<dbReference type="PANTHER" id="PTHR46986">
    <property type="entry name" value="ENDORIBONUCLEASE YBEY, CHLOROPLASTIC"/>
    <property type="match status" value="1"/>
</dbReference>
<evidence type="ECO:0000256" key="4">
    <source>
        <dbReference type="ARBA" id="ARBA00022722"/>
    </source>
</evidence>
<dbReference type="GO" id="GO:0008270">
    <property type="term" value="F:zinc ion binding"/>
    <property type="evidence" value="ECO:0007669"/>
    <property type="project" value="UniProtKB-UniRule"/>
</dbReference>
<dbReference type="InterPro" id="IPR002036">
    <property type="entry name" value="YbeY"/>
</dbReference>
<feature type="binding site" evidence="9">
    <location>
        <position position="126"/>
    </location>
    <ligand>
        <name>Zn(2+)</name>
        <dbReference type="ChEBI" id="CHEBI:29105"/>
        <note>catalytic</note>
    </ligand>
</feature>
<dbReference type="Gene3D" id="3.40.390.30">
    <property type="entry name" value="Metalloproteases ('zincins'), catalytic domain"/>
    <property type="match status" value="1"/>
</dbReference>
<gene>
    <name evidence="9 10" type="primary">ybeY</name>
    <name evidence="10" type="ORF">FS935_13035</name>
</gene>
<comment type="cofactor">
    <cofactor evidence="9">
        <name>Zn(2+)</name>
        <dbReference type="ChEBI" id="CHEBI:29105"/>
    </cofactor>
    <text evidence="9">Binds 1 zinc ion.</text>
</comment>
<evidence type="ECO:0000256" key="9">
    <source>
        <dbReference type="HAMAP-Rule" id="MF_00009"/>
    </source>
</evidence>
<dbReference type="PANTHER" id="PTHR46986:SF1">
    <property type="entry name" value="ENDORIBONUCLEASE YBEY, CHLOROPLASTIC"/>
    <property type="match status" value="1"/>
</dbReference>
<feature type="binding site" evidence="9">
    <location>
        <position position="132"/>
    </location>
    <ligand>
        <name>Zn(2+)</name>
        <dbReference type="ChEBI" id="CHEBI:29105"/>
        <note>catalytic</note>
    </ligand>
</feature>
<organism evidence="10 11">
    <name type="scientific">Metabacillus litoralis</name>
    <dbReference type="NCBI Taxonomy" id="152268"/>
    <lineage>
        <taxon>Bacteria</taxon>
        <taxon>Bacillati</taxon>
        <taxon>Bacillota</taxon>
        <taxon>Bacilli</taxon>
        <taxon>Bacillales</taxon>
        <taxon>Bacillaceae</taxon>
        <taxon>Metabacillus</taxon>
    </lineage>
</organism>
<comment type="caution">
    <text evidence="10">The sequence shown here is derived from an EMBL/GenBank/DDBJ whole genome shotgun (WGS) entry which is preliminary data.</text>
</comment>
<dbReference type="GO" id="GO:0005737">
    <property type="term" value="C:cytoplasm"/>
    <property type="evidence" value="ECO:0007669"/>
    <property type="project" value="UniProtKB-SubCell"/>
</dbReference>
<evidence type="ECO:0000256" key="5">
    <source>
        <dbReference type="ARBA" id="ARBA00022723"/>
    </source>
</evidence>
<comment type="similarity">
    <text evidence="1 9">Belongs to the endoribonuclease YbeY family.</text>
</comment>
<reference evidence="10 11" key="1">
    <citation type="journal article" date="2005" name="Int. J. Syst. Evol. Microbiol.">
        <title>Bacillus litoralis sp. nov., isolated from a tidal flat of the Yellow Sea in Korea.</title>
        <authorList>
            <person name="Yoon J.H."/>
            <person name="Oh T.K."/>
        </authorList>
    </citation>
    <scope>NUCLEOTIDE SEQUENCE [LARGE SCALE GENOMIC DNA]</scope>
    <source>
        <strain evidence="10 11">SW-211</strain>
    </source>
</reference>
<dbReference type="InterPro" id="IPR020549">
    <property type="entry name" value="YbeY_CS"/>
</dbReference>
<dbReference type="NCBIfam" id="TIGR00043">
    <property type="entry name" value="rRNA maturation RNase YbeY"/>
    <property type="match status" value="1"/>
</dbReference>
<feature type="binding site" evidence="9">
    <location>
        <position position="122"/>
    </location>
    <ligand>
        <name>Zn(2+)</name>
        <dbReference type="ChEBI" id="CHEBI:29105"/>
        <note>catalytic</note>
    </ligand>
</feature>
<keyword evidence="6 9" id="KW-0255">Endonuclease</keyword>
<evidence type="ECO:0000256" key="3">
    <source>
        <dbReference type="ARBA" id="ARBA00022552"/>
    </source>
</evidence>
<dbReference type="OrthoDB" id="9807740at2"/>
<dbReference type="AlphaFoldDB" id="A0A5C6VWR8"/>
<evidence type="ECO:0000256" key="8">
    <source>
        <dbReference type="ARBA" id="ARBA00022833"/>
    </source>
</evidence>